<name>A0A7S3PFM0_9STRA</name>
<dbReference type="AlphaFoldDB" id="A0A7S3PFM0"/>
<dbReference type="EMBL" id="HBIN01005111">
    <property type="protein sequence ID" value="CAE0433350.1"/>
    <property type="molecule type" value="Transcribed_RNA"/>
</dbReference>
<evidence type="ECO:0000313" key="2">
    <source>
        <dbReference type="EMBL" id="CAE0433350.1"/>
    </source>
</evidence>
<accession>A0A7S3PFM0</accession>
<sequence>MKRTKRPSPRLKRALAESPKSNSKVEPPKTKKSKQNAKAKQKPKPKAKAKVTRTVLERTATKPLIDVSDLKVPFLRVVSANVAGFRSVLCNDLKKGAFQNLVDRLSPGCTTILLSILPTFTA</sequence>
<reference evidence="2" key="1">
    <citation type="submission" date="2021-01" db="EMBL/GenBank/DDBJ databases">
        <authorList>
            <person name="Corre E."/>
            <person name="Pelletier E."/>
            <person name="Niang G."/>
            <person name="Scheremetjew M."/>
            <person name="Finn R."/>
            <person name="Kale V."/>
            <person name="Holt S."/>
            <person name="Cochrane G."/>
            <person name="Meng A."/>
            <person name="Brown T."/>
            <person name="Cohen L."/>
        </authorList>
    </citation>
    <scope>NUCLEOTIDE SEQUENCE</scope>
    <source>
        <strain evidence="2">GSBS06</strain>
    </source>
</reference>
<gene>
    <name evidence="2" type="ORF">ASTO00021_LOCUS3671</name>
</gene>
<evidence type="ECO:0000256" key="1">
    <source>
        <dbReference type="SAM" id="MobiDB-lite"/>
    </source>
</evidence>
<organism evidence="2">
    <name type="scientific">Aplanochytrium stocchinoi</name>
    <dbReference type="NCBI Taxonomy" id="215587"/>
    <lineage>
        <taxon>Eukaryota</taxon>
        <taxon>Sar</taxon>
        <taxon>Stramenopiles</taxon>
        <taxon>Bigyra</taxon>
        <taxon>Labyrinthulomycetes</taxon>
        <taxon>Thraustochytrida</taxon>
        <taxon>Thraustochytriidae</taxon>
        <taxon>Aplanochytrium</taxon>
    </lineage>
</organism>
<feature type="region of interest" description="Disordered" evidence="1">
    <location>
        <begin position="1"/>
        <end position="52"/>
    </location>
</feature>
<feature type="compositionally biased region" description="Basic residues" evidence="1">
    <location>
        <begin position="1"/>
        <end position="13"/>
    </location>
</feature>
<protein>
    <submittedName>
        <fullName evidence="2">Uncharacterized protein</fullName>
    </submittedName>
</protein>
<feature type="compositionally biased region" description="Basic residues" evidence="1">
    <location>
        <begin position="30"/>
        <end position="51"/>
    </location>
</feature>
<proteinExistence type="predicted"/>